<comment type="caution">
    <text evidence="8">The sequence shown here is derived from an EMBL/GenBank/DDBJ whole genome shotgun (WGS) entry which is preliminary data.</text>
</comment>
<feature type="compositionally biased region" description="Polar residues" evidence="6">
    <location>
        <begin position="769"/>
        <end position="779"/>
    </location>
</feature>
<comment type="subcellular location">
    <subcellularLocation>
        <location evidence="2">Chromosome</location>
        <location evidence="2">Telomere</location>
    </subcellularLocation>
    <subcellularLocation>
        <location evidence="1">Nucleus</location>
    </subcellularLocation>
</comment>
<dbReference type="OrthoDB" id="3538943at2759"/>
<dbReference type="VEuPathDB" id="FungiDB:EMCG_02590"/>
<sequence length="1260" mass="140179">METLRPWIVPLVEAALCSCLGQPLPEELALRKPLKLVDDNSNLRVHVRDPRIVQVAQWSTASGPIRGTLSDSVTTILSIFCSESTERYRNKNKKQLNKNTMGAVIKINEFEIVISYLRARAPEITLYILDFRVEGCEGTGVFGNPVDITSHSGISSMARRCSRKYSSQRNGHVPPNGEGQEVNLDTNSDSGSDSDSDAPSLRPQACASNGSLVSQEQFKSQVPNGRQMEKPRAPPINDPALPKRNATLLISALTSKTGPAAPSEPISVVQEKLGEKRKSNKPHSRQKDVDIEQIGFATQLLLPIEKASSMDEEMNRNGDGGAEMLAQSKSPVARTLRRRISDTRLSPSLNKSRQRNNPDVATRKSREKPTDNTDSHISPGTPKPTTNNRSMPNNSLKTNIQADREDPWRHMTRIRRRDVTIHKDQEELIEKKESWVPPEPGKQPLQAHVPIRLLQEWNDMHRRRSSAGKASSSVAPQSTNEKDDLDADLLKSSPESEMLDPEWTPTQEPPSSSHLVPQDSSPPDLRDTRPSRLSSAGNVLNNEDFVAGENENDLEYGHTISPNSQKAPAFDTTTPIEDEDDDSEMEIRAPNGLGNASQADQGPENGEFTSSGASLPPPNKVSFTEVEQTPYIQASKRKIATKIGTPTNSVRDSGQRYNKVSSDPLIPSTYDNRRLNVYPEPSASTSRKATQSPAQSPGPASTGGLNLLDCGLMDSDDEFMAERQLVSDLDEYTQSTHWGYLDVPITVHAPGTAIDADKPLSSSVDLQGSQIEMNSTSRTIGKRKRHEISPKDSNSTKQRKISKSQAARHNTFSYMAKPIENRSIGSERRQSYFGNDSLPSKIEAVYNRFKEAYTDYTGSLDHFRQACDKLQRLRKQKFMKRSFLWDDFVVLYPAYILQHCDTGDSSHPASYENYFQQEVTKPRCRKRNLTARDLELVLARWENEDSTREASPGQNHSRRSSCASLPVYEQEPSAQENPVGHVLSSDEKADDSQDLSIPESNHGELLSSLKANVVEDLAESSDELEVHETASVELGDPDTSFPLSDSEKEIPSTHEDIDTENEDTLMSDGIAESVQGPYHLPVAPADTRKPRSMSLEIDSDDKSVILESSPSNSSLHESNHEGSRDARQNTSERVDSAKILNVHSQGFLGSQEKYISPPQRSQRPYRCFFRPPPDSPQDPFWNLYNKVKQPGEVKDPDPEQWHKSPNTPFKIYARNVVKLQADRVRRDGSKAHPIPVDEDGVVRPPPLGDQRGMSSMGWKL</sequence>
<feature type="region of interest" description="Disordered" evidence="6">
    <location>
        <begin position="159"/>
        <end position="242"/>
    </location>
</feature>
<feature type="compositionally biased region" description="Polar residues" evidence="6">
    <location>
        <begin position="952"/>
        <end position="963"/>
    </location>
</feature>
<feature type="region of interest" description="Disordered" evidence="6">
    <location>
        <begin position="1097"/>
        <end position="1131"/>
    </location>
</feature>
<feature type="region of interest" description="Disordered" evidence="6">
    <location>
        <begin position="769"/>
        <end position="806"/>
    </location>
</feature>
<feature type="region of interest" description="Disordered" evidence="6">
    <location>
        <begin position="272"/>
        <end position="292"/>
    </location>
</feature>
<evidence type="ECO:0000256" key="4">
    <source>
        <dbReference type="ARBA" id="ARBA00022895"/>
    </source>
</evidence>
<evidence type="ECO:0000259" key="7">
    <source>
        <dbReference type="Pfam" id="PF10341"/>
    </source>
</evidence>
<feature type="compositionally biased region" description="Polar residues" evidence="6">
    <location>
        <begin position="682"/>
        <end position="699"/>
    </location>
</feature>
<dbReference type="GO" id="GO:0000781">
    <property type="term" value="C:chromosome, telomeric region"/>
    <property type="evidence" value="ECO:0007669"/>
    <property type="project" value="UniProtKB-SubCell"/>
</dbReference>
<dbReference type="GO" id="GO:0005697">
    <property type="term" value="C:telomerase holoenzyme complex"/>
    <property type="evidence" value="ECO:0007669"/>
    <property type="project" value="InterPro"/>
</dbReference>
<feature type="region of interest" description="Disordered" evidence="6">
    <location>
        <begin position="1023"/>
        <end position="1060"/>
    </location>
</feature>
<protein>
    <recommendedName>
        <fullName evidence="7">Shelterin complex subunit TPP1/Est3 domain-containing protein</fullName>
    </recommendedName>
</protein>
<dbReference type="AlphaFoldDB" id="A0A0G2J1C2"/>
<feature type="compositionally biased region" description="Basic and acidic residues" evidence="6">
    <location>
        <begin position="1117"/>
        <end position="1131"/>
    </location>
</feature>
<evidence type="ECO:0000256" key="2">
    <source>
        <dbReference type="ARBA" id="ARBA00004574"/>
    </source>
</evidence>
<keyword evidence="5" id="KW-0539">Nucleus</keyword>
<dbReference type="GO" id="GO:0007004">
    <property type="term" value="P:telomere maintenance via telomerase"/>
    <property type="evidence" value="ECO:0007669"/>
    <property type="project" value="InterPro"/>
</dbReference>
<evidence type="ECO:0000256" key="1">
    <source>
        <dbReference type="ARBA" id="ARBA00004123"/>
    </source>
</evidence>
<keyword evidence="4" id="KW-0779">Telomere</keyword>
<feature type="compositionally biased region" description="Polar residues" evidence="6">
    <location>
        <begin position="375"/>
        <end position="401"/>
    </location>
</feature>
<feature type="compositionally biased region" description="Polar residues" evidence="6">
    <location>
        <begin position="504"/>
        <end position="521"/>
    </location>
</feature>
<feature type="compositionally biased region" description="Basic and acidic residues" evidence="6">
    <location>
        <begin position="1045"/>
        <end position="1056"/>
    </location>
</feature>
<gene>
    <name evidence="8" type="ORF">EMCG_02590</name>
</gene>
<evidence type="ECO:0000256" key="6">
    <source>
        <dbReference type="SAM" id="MobiDB-lite"/>
    </source>
</evidence>
<feature type="compositionally biased region" description="Polar residues" evidence="6">
    <location>
        <begin position="206"/>
        <end position="224"/>
    </location>
</feature>
<feature type="compositionally biased region" description="Polar residues" evidence="6">
    <location>
        <begin position="644"/>
        <end position="661"/>
    </location>
</feature>
<feature type="compositionally biased region" description="Basic and acidic residues" evidence="6">
    <location>
        <begin position="361"/>
        <end position="374"/>
    </location>
</feature>
<evidence type="ECO:0000256" key="5">
    <source>
        <dbReference type="ARBA" id="ARBA00023242"/>
    </source>
</evidence>
<keyword evidence="3" id="KW-0158">Chromosome</keyword>
<dbReference type="InterPro" id="IPR019437">
    <property type="entry name" value="TPP1/Est3"/>
</dbReference>
<proteinExistence type="predicted"/>
<feature type="domain" description="Shelterin complex subunit TPP1/Est3" evidence="7">
    <location>
        <begin position="4"/>
        <end position="165"/>
    </location>
</feature>
<feature type="compositionally biased region" description="Polar residues" evidence="6">
    <location>
        <begin position="343"/>
        <end position="359"/>
    </location>
</feature>
<dbReference type="Pfam" id="PF10341">
    <property type="entry name" value="TPP1"/>
    <property type="match status" value="1"/>
</dbReference>
<feature type="region of interest" description="Disordered" evidence="6">
    <location>
        <begin position="943"/>
        <end position="1000"/>
    </location>
</feature>
<feature type="region of interest" description="Disordered" evidence="6">
    <location>
        <begin position="462"/>
        <end position="707"/>
    </location>
</feature>
<reference evidence="9" key="1">
    <citation type="journal article" date="2015" name="PLoS Genet.">
        <title>The dynamic genome and transcriptome of the human fungal pathogen Blastomyces and close relative Emmonsia.</title>
        <authorList>
            <person name="Munoz J.F."/>
            <person name="Gauthier G.M."/>
            <person name="Desjardins C.A."/>
            <person name="Gallo J.E."/>
            <person name="Holder J."/>
            <person name="Sullivan T.D."/>
            <person name="Marty A.J."/>
            <person name="Carmen J.C."/>
            <person name="Chen Z."/>
            <person name="Ding L."/>
            <person name="Gujja S."/>
            <person name="Magrini V."/>
            <person name="Misas E."/>
            <person name="Mitreva M."/>
            <person name="Priest M."/>
            <person name="Saif S."/>
            <person name="Whiston E.A."/>
            <person name="Young S."/>
            <person name="Zeng Q."/>
            <person name="Goldman W.E."/>
            <person name="Mardis E.R."/>
            <person name="Taylor J.W."/>
            <person name="McEwen J.G."/>
            <person name="Clay O.K."/>
            <person name="Klein B.S."/>
            <person name="Cuomo C.A."/>
        </authorList>
    </citation>
    <scope>NUCLEOTIDE SEQUENCE [LARGE SCALE GENOMIC DNA]</scope>
    <source>
        <strain evidence="9">UAMH 3008</strain>
    </source>
</reference>
<feature type="compositionally biased region" description="Low complexity" evidence="6">
    <location>
        <begin position="1106"/>
        <end position="1116"/>
    </location>
</feature>
<organism evidence="8 9">
    <name type="scientific">[Emmonsia] crescens</name>
    <dbReference type="NCBI Taxonomy" id="73230"/>
    <lineage>
        <taxon>Eukaryota</taxon>
        <taxon>Fungi</taxon>
        <taxon>Dikarya</taxon>
        <taxon>Ascomycota</taxon>
        <taxon>Pezizomycotina</taxon>
        <taxon>Eurotiomycetes</taxon>
        <taxon>Eurotiomycetidae</taxon>
        <taxon>Onygenales</taxon>
        <taxon>Ajellomycetaceae</taxon>
        <taxon>Emergomyces</taxon>
    </lineage>
</organism>
<feature type="region of interest" description="Disordered" evidence="6">
    <location>
        <begin position="311"/>
        <end position="407"/>
    </location>
</feature>
<evidence type="ECO:0000256" key="3">
    <source>
        <dbReference type="ARBA" id="ARBA00022454"/>
    </source>
</evidence>
<feature type="compositionally biased region" description="Polar residues" evidence="6">
    <location>
        <begin position="531"/>
        <end position="541"/>
    </location>
</feature>
<dbReference type="Proteomes" id="UP000034164">
    <property type="component" value="Unassembled WGS sequence"/>
</dbReference>
<dbReference type="EMBL" id="LCZI01001006">
    <property type="protein sequence ID" value="KKZ63089.1"/>
    <property type="molecule type" value="Genomic_DNA"/>
</dbReference>
<feature type="region of interest" description="Disordered" evidence="6">
    <location>
        <begin position="1224"/>
        <end position="1260"/>
    </location>
</feature>
<evidence type="ECO:0000313" key="9">
    <source>
        <dbReference type="Proteomes" id="UP000034164"/>
    </source>
</evidence>
<dbReference type="GO" id="GO:0042162">
    <property type="term" value="F:telomeric DNA binding"/>
    <property type="evidence" value="ECO:0007669"/>
    <property type="project" value="InterPro"/>
</dbReference>
<feature type="compositionally biased region" description="Polar residues" evidence="6">
    <location>
        <begin position="621"/>
        <end position="632"/>
    </location>
</feature>
<accession>A0A0G2J1C2</accession>
<evidence type="ECO:0000313" key="8">
    <source>
        <dbReference type="EMBL" id="KKZ63089.1"/>
    </source>
</evidence>
<name>A0A0G2J1C2_9EURO</name>